<sequence>MHSSRKESISKDRKDKEVGDGWVSTLLWVGGMVCAWAAVEVAFKPLLQAGHVAIRKSLDPNYDVGNELDNNSSNPQQGGNTPSQPAKDPQNDSLNKSSDPLHWICHLYC</sequence>
<evidence type="ECO:0000313" key="4">
    <source>
        <dbReference type="Proteomes" id="UP000886520"/>
    </source>
</evidence>
<accession>A0A9D4U546</accession>
<feature type="region of interest" description="Disordered" evidence="1">
    <location>
        <begin position="63"/>
        <end position="99"/>
    </location>
</feature>
<evidence type="ECO:0000256" key="1">
    <source>
        <dbReference type="SAM" id="MobiDB-lite"/>
    </source>
</evidence>
<dbReference type="AlphaFoldDB" id="A0A9D4U546"/>
<gene>
    <name evidence="3" type="ORF">GOP47_0025049</name>
</gene>
<keyword evidence="4" id="KW-1185">Reference proteome</keyword>
<organism evidence="3 4">
    <name type="scientific">Adiantum capillus-veneris</name>
    <name type="common">Maidenhair fern</name>
    <dbReference type="NCBI Taxonomy" id="13818"/>
    <lineage>
        <taxon>Eukaryota</taxon>
        <taxon>Viridiplantae</taxon>
        <taxon>Streptophyta</taxon>
        <taxon>Embryophyta</taxon>
        <taxon>Tracheophyta</taxon>
        <taxon>Polypodiopsida</taxon>
        <taxon>Polypodiidae</taxon>
        <taxon>Polypodiales</taxon>
        <taxon>Pteridineae</taxon>
        <taxon>Pteridaceae</taxon>
        <taxon>Vittarioideae</taxon>
        <taxon>Adiantum</taxon>
    </lineage>
</organism>
<dbReference type="PANTHER" id="PTHR33982">
    <property type="entry name" value="OUTER ENVELOPE MEMBRANE PROTEIN 7-RELATED"/>
    <property type="match status" value="1"/>
</dbReference>
<feature type="compositionally biased region" description="Polar residues" evidence="1">
    <location>
        <begin position="68"/>
        <end position="84"/>
    </location>
</feature>
<keyword evidence="2" id="KW-0472">Membrane</keyword>
<evidence type="ECO:0000313" key="3">
    <source>
        <dbReference type="EMBL" id="KAI5060629.1"/>
    </source>
</evidence>
<dbReference type="Proteomes" id="UP000886520">
    <property type="component" value="Chromosome 24"/>
</dbReference>
<dbReference type="EMBL" id="JABFUD020000024">
    <property type="protein sequence ID" value="KAI5060629.1"/>
    <property type="molecule type" value="Genomic_DNA"/>
</dbReference>
<dbReference type="InterPro" id="IPR038944">
    <property type="entry name" value="OEP7-like"/>
</dbReference>
<proteinExistence type="predicted"/>
<reference evidence="3" key="1">
    <citation type="submission" date="2021-01" db="EMBL/GenBank/DDBJ databases">
        <title>Adiantum capillus-veneris genome.</title>
        <authorList>
            <person name="Fang Y."/>
            <person name="Liao Q."/>
        </authorList>
    </citation>
    <scope>NUCLEOTIDE SEQUENCE</scope>
    <source>
        <strain evidence="3">H3</strain>
        <tissue evidence="3">Leaf</tissue>
    </source>
</reference>
<keyword evidence="2" id="KW-1133">Transmembrane helix</keyword>
<comment type="caution">
    <text evidence="3">The sequence shown here is derived from an EMBL/GenBank/DDBJ whole genome shotgun (WGS) entry which is preliminary data.</text>
</comment>
<evidence type="ECO:0000256" key="2">
    <source>
        <dbReference type="SAM" id="Phobius"/>
    </source>
</evidence>
<protein>
    <submittedName>
        <fullName evidence="3">Uncharacterized protein</fullName>
    </submittedName>
</protein>
<dbReference type="OrthoDB" id="783640at2759"/>
<feature type="transmembrane region" description="Helical" evidence="2">
    <location>
        <begin position="21"/>
        <end position="39"/>
    </location>
</feature>
<keyword evidence="2" id="KW-0812">Transmembrane</keyword>
<name>A0A9D4U546_ADICA</name>